<sequence>MNERRGGGQEAGFVLHTYPYRETSLIAEVLTRGHGRIAMVARGAKRPKSPLRGQLLPFQPLLLSWAGRGELKTLLRAEWVGGQPPLEGQALICGFYLNELLLRLLPREDAHEALFDHYRDTLAALARGGHIEGILRRFETRLLKELGYALVLDRDVQTGEPIDPGKQYTYLPERGPVPFAEGTVQEPIVSGRTLLDMARDHYDDPQTQQQSKALMRTLINHLLGGQPLHTRQLLKDLQHL</sequence>
<evidence type="ECO:0000256" key="7">
    <source>
        <dbReference type="HAMAP-Rule" id="MF_00201"/>
    </source>
</evidence>
<keyword evidence="5 7" id="KW-0234">DNA repair</keyword>
<dbReference type="SUPFAM" id="SSF50249">
    <property type="entry name" value="Nucleic acid-binding proteins"/>
    <property type="match status" value="1"/>
</dbReference>
<comment type="similarity">
    <text evidence="1 7">Belongs to the RecO family.</text>
</comment>
<gene>
    <name evidence="7 9" type="primary">recO</name>
    <name evidence="9" type="ORF">FR698_00230</name>
</gene>
<accession>A0A5C7EQK7</accession>
<dbReference type="PANTHER" id="PTHR33991">
    <property type="entry name" value="DNA REPAIR PROTEIN RECO"/>
    <property type="match status" value="1"/>
</dbReference>
<dbReference type="GO" id="GO:0006310">
    <property type="term" value="P:DNA recombination"/>
    <property type="evidence" value="ECO:0007669"/>
    <property type="project" value="UniProtKB-UniRule"/>
</dbReference>
<dbReference type="FunCoup" id="A0A5C7EQK7">
    <property type="interactions" value="66"/>
</dbReference>
<proteinExistence type="inferred from homology"/>
<comment type="caution">
    <text evidence="9">The sequence shown here is derived from an EMBL/GenBank/DDBJ whole genome shotgun (WGS) entry which is preliminary data.</text>
</comment>
<feature type="domain" description="DNA replication/recombination mediator RecO N-terminal" evidence="8">
    <location>
        <begin position="10"/>
        <end position="81"/>
    </location>
</feature>
<dbReference type="Pfam" id="PF11967">
    <property type="entry name" value="RecO_N"/>
    <property type="match status" value="1"/>
</dbReference>
<name>A0A5C7EQK7_9PROT</name>
<dbReference type="Proteomes" id="UP000321201">
    <property type="component" value="Unassembled WGS sequence"/>
</dbReference>
<dbReference type="NCBIfam" id="TIGR00613">
    <property type="entry name" value="reco"/>
    <property type="match status" value="1"/>
</dbReference>
<dbReference type="HAMAP" id="MF_00201">
    <property type="entry name" value="RecO"/>
    <property type="match status" value="1"/>
</dbReference>
<dbReference type="GO" id="GO:0006302">
    <property type="term" value="P:double-strand break repair"/>
    <property type="evidence" value="ECO:0007669"/>
    <property type="project" value="TreeGrafter"/>
</dbReference>
<evidence type="ECO:0000313" key="10">
    <source>
        <dbReference type="Proteomes" id="UP000321201"/>
    </source>
</evidence>
<dbReference type="InParanoid" id="A0A5C7EQK7"/>
<evidence type="ECO:0000259" key="8">
    <source>
        <dbReference type="Pfam" id="PF11967"/>
    </source>
</evidence>
<dbReference type="Pfam" id="PF02565">
    <property type="entry name" value="RecO_C"/>
    <property type="match status" value="1"/>
</dbReference>
<organism evidence="9 10">
    <name type="scientific">Pelomicrobium methylotrophicum</name>
    <dbReference type="NCBI Taxonomy" id="2602750"/>
    <lineage>
        <taxon>Bacteria</taxon>
        <taxon>Pseudomonadati</taxon>
        <taxon>Pseudomonadota</taxon>
        <taxon>Hydrogenophilia</taxon>
        <taxon>Hydrogenophilia incertae sedis</taxon>
        <taxon>Pelomicrobium</taxon>
    </lineage>
</organism>
<evidence type="ECO:0000313" key="9">
    <source>
        <dbReference type="EMBL" id="TXF13812.1"/>
    </source>
</evidence>
<dbReference type="OrthoDB" id="9804792at2"/>
<comment type="function">
    <text evidence="7">Involved in DNA repair and RecF pathway recombination.</text>
</comment>
<dbReference type="Gene3D" id="1.20.1440.120">
    <property type="entry name" value="Recombination protein O, C-terminal domain"/>
    <property type="match status" value="1"/>
</dbReference>
<keyword evidence="4 7" id="KW-0233">DNA recombination</keyword>
<dbReference type="Gene3D" id="2.40.50.140">
    <property type="entry name" value="Nucleic acid-binding proteins"/>
    <property type="match status" value="1"/>
</dbReference>
<dbReference type="InterPro" id="IPR003717">
    <property type="entry name" value="RecO"/>
</dbReference>
<evidence type="ECO:0000256" key="5">
    <source>
        <dbReference type="ARBA" id="ARBA00023204"/>
    </source>
</evidence>
<dbReference type="EMBL" id="VPFL01000001">
    <property type="protein sequence ID" value="TXF13812.1"/>
    <property type="molecule type" value="Genomic_DNA"/>
</dbReference>
<dbReference type="SUPFAM" id="SSF57863">
    <property type="entry name" value="ArfGap/RecO-like zinc finger"/>
    <property type="match status" value="1"/>
</dbReference>
<keyword evidence="3 7" id="KW-0227">DNA damage</keyword>
<dbReference type="InterPro" id="IPR022572">
    <property type="entry name" value="DNA_rep/recomb_RecO_N"/>
</dbReference>
<reference evidence="9 10" key="1">
    <citation type="submission" date="2019-08" db="EMBL/GenBank/DDBJ databases">
        <title>Pelomicrobium methylotrophicum gen. nov., sp. nov. a moderately thermophilic, facultatively anaerobic, lithoautotrophic and methylotrophic bacterium isolated from a terrestrial mud volcano.</title>
        <authorList>
            <person name="Slobodkina G.B."/>
            <person name="Merkel A.Y."/>
            <person name="Slobodkin A.I."/>
        </authorList>
    </citation>
    <scope>NUCLEOTIDE SEQUENCE [LARGE SCALE GENOMIC DNA]</scope>
    <source>
        <strain evidence="9 10">SM250</strain>
    </source>
</reference>
<protein>
    <recommendedName>
        <fullName evidence="2 7">DNA repair protein RecO</fullName>
    </recommendedName>
    <alternativeName>
        <fullName evidence="6 7">Recombination protein O</fullName>
    </alternativeName>
</protein>
<dbReference type="InterPro" id="IPR012340">
    <property type="entry name" value="NA-bd_OB-fold"/>
</dbReference>
<evidence type="ECO:0000256" key="2">
    <source>
        <dbReference type="ARBA" id="ARBA00021310"/>
    </source>
</evidence>
<evidence type="ECO:0000256" key="3">
    <source>
        <dbReference type="ARBA" id="ARBA00022763"/>
    </source>
</evidence>
<evidence type="ECO:0000256" key="4">
    <source>
        <dbReference type="ARBA" id="ARBA00023172"/>
    </source>
</evidence>
<dbReference type="GO" id="GO:0043590">
    <property type="term" value="C:bacterial nucleoid"/>
    <property type="evidence" value="ECO:0007669"/>
    <property type="project" value="TreeGrafter"/>
</dbReference>
<keyword evidence="10" id="KW-1185">Reference proteome</keyword>
<dbReference type="InterPro" id="IPR037278">
    <property type="entry name" value="ARFGAP/RecO"/>
</dbReference>
<dbReference type="InterPro" id="IPR042242">
    <property type="entry name" value="RecO_C"/>
</dbReference>
<evidence type="ECO:0000256" key="1">
    <source>
        <dbReference type="ARBA" id="ARBA00007452"/>
    </source>
</evidence>
<dbReference type="PANTHER" id="PTHR33991:SF1">
    <property type="entry name" value="DNA REPAIR PROTEIN RECO"/>
    <property type="match status" value="1"/>
</dbReference>
<evidence type="ECO:0000256" key="6">
    <source>
        <dbReference type="ARBA" id="ARBA00033409"/>
    </source>
</evidence>
<dbReference type="AlphaFoldDB" id="A0A5C7EQK7"/>